<feature type="transmembrane region" description="Helical" evidence="6">
    <location>
        <begin position="105"/>
        <end position="127"/>
    </location>
</feature>
<dbReference type="AlphaFoldDB" id="A0A1H4HH74"/>
<sequence>MPAMNTEQFILLAIVFSIVALAAFGVMALLMPNSIHRRLGQLTSIAQPSPETADGEGAQWIRKIARASEPIAKLSIPKEGWEHSVLRTKFMHAGWRSPSAPGVYFAAKTILVIALPLVCLAAVGPYLANSHNYLFVVVLLVLASIGYYLPNVALARRVRLRQQTIFEDFPDALDLLTVCVEAGLGLDAALMKVADEMHLKSRTLSDELQLLLLELRAGLSKETALKNLALRTGVEELEVLVAMLIQAERFGTSMGDSLRVHSENLRLKRRLRAEEAAGKIAVKLLFPLIFCIFPTLMLVLLGPAFIQVFRVLLPALSGQAGAGTPPL</sequence>
<dbReference type="InterPro" id="IPR018076">
    <property type="entry name" value="T2SS_GspF_dom"/>
</dbReference>
<evidence type="ECO:0000256" key="1">
    <source>
        <dbReference type="ARBA" id="ARBA00004651"/>
    </source>
</evidence>
<keyword evidence="5 6" id="KW-0472">Membrane</keyword>
<feature type="domain" description="Type II secretion system protein GspF" evidence="7">
    <location>
        <begin position="173"/>
        <end position="301"/>
    </location>
</feature>
<dbReference type="Pfam" id="PF00482">
    <property type="entry name" value="T2SSF"/>
    <property type="match status" value="1"/>
</dbReference>
<keyword evidence="4 6" id="KW-1133">Transmembrane helix</keyword>
<feature type="transmembrane region" description="Helical" evidence="6">
    <location>
        <begin position="12"/>
        <end position="31"/>
    </location>
</feature>
<dbReference type="RefSeq" id="WP_090536935.1">
    <property type="nucleotide sequence ID" value="NZ_FNRQ01000009.1"/>
</dbReference>
<dbReference type="PANTHER" id="PTHR35007">
    <property type="entry name" value="INTEGRAL MEMBRANE PROTEIN-RELATED"/>
    <property type="match status" value="1"/>
</dbReference>
<comment type="subcellular location">
    <subcellularLocation>
        <location evidence="1">Cell membrane</location>
        <topology evidence="1">Multi-pass membrane protein</topology>
    </subcellularLocation>
</comment>
<keyword evidence="2" id="KW-1003">Cell membrane</keyword>
<evidence type="ECO:0000256" key="4">
    <source>
        <dbReference type="ARBA" id="ARBA00022989"/>
    </source>
</evidence>
<protein>
    <submittedName>
        <fullName evidence="8">Tight adherence protein C</fullName>
    </submittedName>
</protein>
<keyword evidence="3 6" id="KW-0812">Transmembrane</keyword>
<evidence type="ECO:0000256" key="5">
    <source>
        <dbReference type="ARBA" id="ARBA00023136"/>
    </source>
</evidence>
<evidence type="ECO:0000313" key="8">
    <source>
        <dbReference type="EMBL" id="SEB21209.1"/>
    </source>
</evidence>
<dbReference type="OrthoDB" id="9810662at2"/>
<evidence type="ECO:0000256" key="3">
    <source>
        <dbReference type="ARBA" id="ARBA00022692"/>
    </source>
</evidence>
<feature type="transmembrane region" description="Helical" evidence="6">
    <location>
        <begin position="280"/>
        <end position="306"/>
    </location>
</feature>
<dbReference type="GO" id="GO:0005886">
    <property type="term" value="C:plasma membrane"/>
    <property type="evidence" value="ECO:0007669"/>
    <property type="project" value="UniProtKB-SubCell"/>
</dbReference>
<keyword evidence="9" id="KW-1185">Reference proteome</keyword>
<name>A0A1H4HH74_9BURK</name>
<dbReference type="STRING" id="83784.SAMN05192564_10955"/>
<proteinExistence type="predicted"/>
<gene>
    <name evidence="8" type="ORF">SAMN05192564_10955</name>
</gene>
<dbReference type="EMBL" id="FNRQ01000009">
    <property type="protein sequence ID" value="SEB21209.1"/>
    <property type="molecule type" value="Genomic_DNA"/>
</dbReference>
<evidence type="ECO:0000313" key="9">
    <source>
        <dbReference type="Proteomes" id="UP000198638"/>
    </source>
</evidence>
<accession>A0A1H4HH74</accession>
<evidence type="ECO:0000259" key="7">
    <source>
        <dbReference type="Pfam" id="PF00482"/>
    </source>
</evidence>
<dbReference type="Proteomes" id="UP000198638">
    <property type="component" value="Unassembled WGS sequence"/>
</dbReference>
<evidence type="ECO:0000256" key="2">
    <source>
        <dbReference type="ARBA" id="ARBA00022475"/>
    </source>
</evidence>
<reference evidence="9" key="1">
    <citation type="submission" date="2016-10" db="EMBL/GenBank/DDBJ databases">
        <authorList>
            <person name="Varghese N."/>
            <person name="Submissions S."/>
        </authorList>
    </citation>
    <scope>NUCLEOTIDE SEQUENCE [LARGE SCALE GENOMIC DNA]</scope>
    <source>
        <strain evidence="9">LMG 24000</strain>
    </source>
</reference>
<organism evidence="8 9">
    <name type="scientific">Paraburkholderia sartisoli</name>
    <dbReference type="NCBI Taxonomy" id="83784"/>
    <lineage>
        <taxon>Bacteria</taxon>
        <taxon>Pseudomonadati</taxon>
        <taxon>Pseudomonadota</taxon>
        <taxon>Betaproteobacteria</taxon>
        <taxon>Burkholderiales</taxon>
        <taxon>Burkholderiaceae</taxon>
        <taxon>Paraburkholderia</taxon>
    </lineage>
</organism>
<evidence type="ECO:0000256" key="6">
    <source>
        <dbReference type="SAM" id="Phobius"/>
    </source>
</evidence>
<dbReference type="PANTHER" id="PTHR35007:SF2">
    <property type="entry name" value="PILUS ASSEMBLE PROTEIN"/>
    <property type="match status" value="1"/>
</dbReference>
<feature type="transmembrane region" description="Helical" evidence="6">
    <location>
        <begin position="133"/>
        <end position="154"/>
    </location>
</feature>